<dbReference type="RefSeq" id="WP_264987785.1">
    <property type="nucleotide sequence ID" value="NZ_BRZA01000001.1"/>
</dbReference>
<dbReference type="InterPro" id="IPR036890">
    <property type="entry name" value="HATPase_C_sf"/>
</dbReference>
<evidence type="ECO:0000256" key="5">
    <source>
        <dbReference type="ARBA" id="ARBA00022553"/>
    </source>
</evidence>
<evidence type="ECO:0000256" key="15">
    <source>
        <dbReference type="SAM" id="Phobius"/>
    </source>
</evidence>
<dbReference type="InterPro" id="IPR003594">
    <property type="entry name" value="HATPase_dom"/>
</dbReference>
<protein>
    <recommendedName>
        <fullName evidence="3">histidine kinase</fullName>
        <ecNumber evidence="3">2.7.13.3</ecNumber>
    </recommendedName>
</protein>
<dbReference type="GO" id="GO:0016301">
    <property type="term" value="F:kinase activity"/>
    <property type="evidence" value="ECO:0007669"/>
    <property type="project" value="UniProtKB-KW"/>
</dbReference>
<name>A0ABQ5NJ21_9BACI</name>
<keyword evidence="10" id="KW-0067">ATP-binding</keyword>
<dbReference type="PANTHER" id="PTHR45528:SF1">
    <property type="entry name" value="SENSOR HISTIDINE KINASE CPXA"/>
    <property type="match status" value="1"/>
</dbReference>
<feature type="domain" description="HAMP" evidence="17">
    <location>
        <begin position="443"/>
        <end position="495"/>
    </location>
</feature>
<dbReference type="SUPFAM" id="SSF47384">
    <property type="entry name" value="Homodimeric domain of signal transducing histidine kinase"/>
    <property type="match status" value="1"/>
</dbReference>
<dbReference type="Gene3D" id="3.30.565.10">
    <property type="entry name" value="Histidine kinase-like ATPase, C-terminal domain"/>
    <property type="match status" value="1"/>
</dbReference>
<proteinExistence type="predicted"/>
<keyword evidence="7 15" id="KW-0812">Transmembrane</keyword>
<dbReference type="EMBL" id="BRZA01000001">
    <property type="protein sequence ID" value="GLC88072.1"/>
    <property type="molecule type" value="Genomic_DNA"/>
</dbReference>
<feature type="transmembrane region" description="Helical" evidence="15">
    <location>
        <begin position="7"/>
        <end position="28"/>
    </location>
</feature>
<feature type="transmembrane region" description="Helical" evidence="15">
    <location>
        <begin position="335"/>
        <end position="363"/>
    </location>
</feature>
<evidence type="ECO:0000313" key="19">
    <source>
        <dbReference type="Proteomes" id="UP001065593"/>
    </source>
</evidence>
<evidence type="ECO:0000256" key="10">
    <source>
        <dbReference type="ARBA" id="ARBA00022840"/>
    </source>
</evidence>
<dbReference type="PANTHER" id="PTHR45528">
    <property type="entry name" value="SENSOR HISTIDINE KINASE CPXA"/>
    <property type="match status" value="1"/>
</dbReference>
<keyword evidence="8" id="KW-0547">Nucleotide-binding</keyword>
<dbReference type="CDD" id="cd00082">
    <property type="entry name" value="HisKA"/>
    <property type="match status" value="1"/>
</dbReference>
<dbReference type="InterPro" id="IPR005467">
    <property type="entry name" value="His_kinase_dom"/>
</dbReference>
<keyword evidence="6" id="KW-0808">Transferase</keyword>
<evidence type="ECO:0000256" key="6">
    <source>
        <dbReference type="ARBA" id="ARBA00022679"/>
    </source>
</evidence>
<sequence length="724" mass="83671">MWKTWKSFILFFSIVWLIFGLFTLMVAGNKYIGKSYFKSNEFQLMVNYMVEELGPYALNIPTAEQLKSQITVKQHEIEAHRSYYGSLSEQVESIKTQYEEAINEAVNVNATDLKTKLEQERDDKIKDITENFTNDEHVREKIIAQKEKQIDDYMKGVKQKEINFKKQYRYWSYELTNMNTGETKRFGDINADNAYKMQYTEQAPLSTAITSDEINQPSDTGEIISYSDDYTGVDYTGTIAISKEAVQQFDDYQTFKNHQYIFSFIWIMTIVVGIYLWSRRMDLAIIIQDIRDHEWMPHIKFDVRLMVMVITAFSYWLTLWVVYEAIEYSYYPNFINVIGIIFEPAMMFVIAAAFYVQLIWLYGHINTTDKLVKNIESSYLWSLGDSLGDLLLNRSIALHSFIMLSAAFFGGGSLVVAMMGHEIGVFVLLICMFIGLPTAIVFLSRMGYLNRIMKDTEAMAAGRLHQDIKVKGKSPLAKHAKNLNHLREGVRTSMHEQAKSERLKTELITNVSHDLRTPLTSIITYTDLLKKPNITEEERQQYIQILDKKSERLKVLIEDLFEVSKMASGNIELHRSRVDVNQLVQQAVGEHKEDFIQAQLDLRMTMPHDAVYAYVDGQKWWRLIDNLVVNVLKYAMEGTRVYVTLKRTIDGEIEFAVKNVAKYEINENAEELFERFKRADASRHTEGSGLGLAIAQSIVDLHGARMTIDVDGDLFKVIVRIPVV</sequence>
<keyword evidence="9 18" id="KW-0418">Kinase</keyword>
<dbReference type="Pfam" id="PF02518">
    <property type="entry name" value="HATPase_c"/>
    <property type="match status" value="1"/>
</dbReference>
<evidence type="ECO:0000256" key="3">
    <source>
        <dbReference type="ARBA" id="ARBA00012438"/>
    </source>
</evidence>
<dbReference type="EC" id="2.7.13.3" evidence="3"/>
<dbReference type="InterPro" id="IPR050398">
    <property type="entry name" value="HssS/ArlS-like"/>
</dbReference>
<feature type="transmembrane region" description="Helical" evidence="15">
    <location>
        <begin position="396"/>
        <end position="417"/>
    </location>
</feature>
<keyword evidence="13 15" id="KW-0472">Membrane</keyword>
<evidence type="ECO:0000256" key="11">
    <source>
        <dbReference type="ARBA" id="ARBA00022989"/>
    </source>
</evidence>
<feature type="domain" description="Histidine kinase" evidence="16">
    <location>
        <begin position="510"/>
        <end position="724"/>
    </location>
</feature>
<evidence type="ECO:0000256" key="7">
    <source>
        <dbReference type="ARBA" id="ARBA00022692"/>
    </source>
</evidence>
<feature type="transmembrane region" description="Helical" evidence="15">
    <location>
        <begin position="305"/>
        <end position="323"/>
    </location>
</feature>
<keyword evidence="5" id="KW-0597">Phosphoprotein</keyword>
<evidence type="ECO:0000256" key="8">
    <source>
        <dbReference type="ARBA" id="ARBA00022741"/>
    </source>
</evidence>
<accession>A0ABQ5NJ21</accession>
<evidence type="ECO:0000256" key="12">
    <source>
        <dbReference type="ARBA" id="ARBA00023012"/>
    </source>
</evidence>
<gene>
    <name evidence="18" type="ORF">LYSBPC_11990</name>
</gene>
<evidence type="ECO:0000259" key="17">
    <source>
        <dbReference type="PROSITE" id="PS50885"/>
    </source>
</evidence>
<feature type="transmembrane region" description="Helical" evidence="15">
    <location>
        <begin position="423"/>
        <end position="444"/>
    </location>
</feature>
<comment type="catalytic activity">
    <reaction evidence="1">
        <text>ATP + protein L-histidine = ADP + protein N-phospho-L-histidine.</text>
        <dbReference type="EC" id="2.7.13.3"/>
    </reaction>
</comment>
<organism evidence="18 19">
    <name type="scientific">Lysinibacillus piscis</name>
    <dbReference type="NCBI Taxonomy" id="2518931"/>
    <lineage>
        <taxon>Bacteria</taxon>
        <taxon>Bacillati</taxon>
        <taxon>Bacillota</taxon>
        <taxon>Bacilli</taxon>
        <taxon>Bacillales</taxon>
        <taxon>Bacillaceae</taxon>
        <taxon>Lysinibacillus</taxon>
    </lineage>
</organism>
<reference evidence="18" key="1">
    <citation type="submission" date="2022-08" db="EMBL/GenBank/DDBJ databases">
        <title>Draft genome sequence of Lysinibacillus sp. strain KH24.</title>
        <authorList>
            <person name="Kanbe H."/>
            <person name="Itoh H."/>
        </authorList>
    </citation>
    <scope>NUCLEOTIDE SEQUENCE</scope>
    <source>
        <strain evidence="18">KH24</strain>
    </source>
</reference>
<evidence type="ECO:0000256" key="1">
    <source>
        <dbReference type="ARBA" id="ARBA00000085"/>
    </source>
</evidence>
<evidence type="ECO:0000313" key="18">
    <source>
        <dbReference type="EMBL" id="GLC88072.1"/>
    </source>
</evidence>
<feature type="coiled-coil region" evidence="14">
    <location>
        <begin position="84"/>
        <end position="163"/>
    </location>
</feature>
<dbReference type="Gene3D" id="1.10.287.130">
    <property type="match status" value="1"/>
</dbReference>
<evidence type="ECO:0000256" key="4">
    <source>
        <dbReference type="ARBA" id="ARBA00022475"/>
    </source>
</evidence>
<feature type="transmembrane region" description="Helical" evidence="15">
    <location>
        <begin position="260"/>
        <end position="278"/>
    </location>
</feature>
<keyword evidence="14" id="KW-0175">Coiled coil</keyword>
<dbReference type="PROSITE" id="PS50885">
    <property type="entry name" value="HAMP"/>
    <property type="match status" value="1"/>
</dbReference>
<keyword evidence="4" id="KW-1003">Cell membrane</keyword>
<comment type="caution">
    <text evidence="18">The sequence shown here is derived from an EMBL/GenBank/DDBJ whole genome shotgun (WGS) entry which is preliminary data.</text>
</comment>
<dbReference type="PRINTS" id="PR00344">
    <property type="entry name" value="BCTRLSENSOR"/>
</dbReference>
<dbReference type="InterPro" id="IPR036097">
    <property type="entry name" value="HisK_dim/P_sf"/>
</dbReference>
<dbReference type="PROSITE" id="PS50109">
    <property type="entry name" value="HIS_KIN"/>
    <property type="match status" value="1"/>
</dbReference>
<dbReference type="InterPro" id="IPR004358">
    <property type="entry name" value="Sig_transdc_His_kin-like_C"/>
</dbReference>
<keyword evidence="19" id="KW-1185">Reference proteome</keyword>
<dbReference type="InterPro" id="IPR003660">
    <property type="entry name" value="HAMP_dom"/>
</dbReference>
<keyword evidence="11 15" id="KW-1133">Transmembrane helix</keyword>
<dbReference type="SUPFAM" id="SSF55874">
    <property type="entry name" value="ATPase domain of HSP90 chaperone/DNA topoisomerase II/histidine kinase"/>
    <property type="match status" value="1"/>
</dbReference>
<dbReference type="SMART" id="SM00388">
    <property type="entry name" value="HisKA"/>
    <property type="match status" value="1"/>
</dbReference>
<dbReference type="InterPro" id="IPR003661">
    <property type="entry name" value="HisK_dim/P_dom"/>
</dbReference>
<dbReference type="Pfam" id="PF00512">
    <property type="entry name" value="HisKA"/>
    <property type="match status" value="1"/>
</dbReference>
<evidence type="ECO:0000256" key="9">
    <source>
        <dbReference type="ARBA" id="ARBA00022777"/>
    </source>
</evidence>
<dbReference type="Proteomes" id="UP001065593">
    <property type="component" value="Unassembled WGS sequence"/>
</dbReference>
<evidence type="ECO:0000256" key="2">
    <source>
        <dbReference type="ARBA" id="ARBA00004651"/>
    </source>
</evidence>
<dbReference type="SMART" id="SM00387">
    <property type="entry name" value="HATPase_c"/>
    <property type="match status" value="1"/>
</dbReference>
<comment type="subcellular location">
    <subcellularLocation>
        <location evidence="2">Cell membrane</location>
        <topology evidence="2">Multi-pass membrane protein</topology>
    </subcellularLocation>
</comment>
<evidence type="ECO:0000256" key="13">
    <source>
        <dbReference type="ARBA" id="ARBA00023136"/>
    </source>
</evidence>
<evidence type="ECO:0000259" key="16">
    <source>
        <dbReference type="PROSITE" id="PS50109"/>
    </source>
</evidence>
<keyword evidence="12" id="KW-0902">Two-component regulatory system</keyword>
<evidence type="ECO:0000256" key="14">
    <source>
        <dbReference type="SAM" id="Coils"/>
    </source>
</evidence>